<comment type="caution">
    <text evidence="2">The sequence shown here is derived from an EMBL/GenBank/DDBJ whole genome shotgun (WGS) entry which is preliminary data.</text>
</comment>
<keyword evidence="3" id="KW-1185">Reference proteome</keyword>
<feature type="region of interest" description="Disordered" evidence="1">
    <location>
        <begin position="26"/>
        <end position="65"/>
    </location>
</feature>
<feature type="region of interest" description="Disordered" evidence="1">
    <location>
        <begin position="113"/>
        <end position="134"/>
    </location>
</feature>
<dbReference type="EMBL" id="BAFB01000206">
    <property type="protein sequence ID" value="GAB36311.1"/>
    <property type="molecule type" value="Genomic_DNA"/>
</dbReference>
<name>H5TS53_GORO1</name>
<protein>
    <submittedName>
        <fullName evidence="2">Uncharacterized protein</fullName>
    </submittedName>
</protein>
<dbReference type="STRING" id="1108044.GOOTI_206_00440"/>
<organism evidence="2 3">
    <name type="scientific">Gordonia otitidis (strain DSM 44809 / CCUG 52243 / JCM 12355 / NBRC 100426 / IFM 10032)</name>
    <dbReference type="NCBI Taxonomy" id="1108044"/>
    <lineage>
        <taxon>Bacteria</taxon>
        <taxon>Bacillati</taxon>
        <taxon>Actinomycetota</taxon>
        <taxon>Actinomycetes</taxon>
        <taxon>Mycobacteriales</taxon>
        <taxon>Gordoniaceae</taxon>
        <taxon>Gordonia</taxon>
    </lineage>
</organism>
<accession>H5TS53</accession>
<sequence length="170" mass="16880">MVAAHEQDLPGGQHVNIPQHAIPNVTYDSTPITDGNTVVGSSDQGTVGSNVSVSTSTRVDDGSATTAGVADVGADKVGMAQDADTSGNYQGAAATSGTGAGYGNAYASNTPLPTNNGSDASVSGQWSAPDGSASVHVEGNASFRSMQLPSLTGGVKVSTPWGNFQTPPMP</sequence>
<dbReference type="AlphaFoldDB" id="H5TS53"/>
<proteinExistence type="predicted"/>
<feature type="compositionally biased region" description="Polar residues" evidence="1">
    <location>
        <begin position="26"/>
        <end position="44"/>
    </location>
</feature>
<evidence type="ECO:0000313" key="3">
    <source>
        <dbReference type="Proteomes" id="UP000005038"/>
    </source>
</evidence>
<evidence type="ECO:0000256" key="1">
    <source>
        <dbReference type="SAM" id="MobiDB-lite"/>
    </source>
</evidence>
<feature type="compositionally biased region" description="Low complexity" evidence="1">
    <location>
        <begin position="45"/>
        <end position="57"/>
    </location>
</feature>
<feature type="compositionally biased region" description="Polar residues" evidence="1">
    <location>
        <begin position="113"/>
        <end position="126"/>
    </location>
</feature>
<gene>
    <name evidence="2" type="ORF">GOOTI_206_00440</name>
</gene>
<reference evidence="2" key="1">
    <citation type="submission" date="2012-02" db="EMBL/GenBank/DDBJ databases">
        <title>Whole genome shotgun sequence of Gordonia otitidis NBRC 100426.</title>
        <authorList>
            <person name="Yoshida I."/>
            <person name="Hosoyama A."/>
            <person name="Tsuchikane K."/>
            <person name="Katsumata H."/>
            <person name="Yamazaki S."/>
            <person name="Fujita N."/>
        </authorList>
    </citation>
    <scope>NUCLEOTIDE SEQUENCE [LARGE SCALE GENOMIC DNA]</scope>
    <source>
        <strain evidence="2">NBRC 100426</strain>
    </source>
</reference>
<dbReference type="Proteomes" id="UP000005038">
    <property type="component" value="Unassembled WGS sequence"/>
</dbReference>
<evidence type="ECO:0000313" key="2">
    <source>
        <dbReference type="EMBL" id="GAB36311.1"/>
    </source>
</evidence>